<dbReference type="SMART" id="SM00116">
    <property type="entry name" value="CBS"/>
    <property type="match status" value="2"/>
</dbReference>
<dbReference type="Pfam" id="PF00571">
    <property type="entry name" value="CBS"/>
    <property type="match status" value="2"/>
</dbReference>
<keyword evidence="3 7" id="KW-0129">CBS domain</keyword>
<dbReference type="CDD" id="cd04604">
    <property type="entry name" value="CBS_pair_SIS_assoc"/>
    <property type="match status" value="1"/>
</dbReference>
<evidence type="ECO:0000313" key="10">
    <source>
        <dbReference type="EMBL" id="BBO74119.1"/>
    </source>
</evidence>
<dbReference type="KEGG" id="dwd:DSCW_15360"/>
<gene>
    <name evidence="10" type="ORF">DSCW_15360</name>
</gene>
<evidence type="ECO:0000256" key="1">
    <source>
        <dbReference type="ARBA" id="ARBA00008165"/>
    </source>
</evidence>
<evidence type="ECO:0000256" key="4">
    <source>
        <dbReference type="PIRNR" id="PIRNR004692"/>
    </source>
</evidence>
<dbReference type="GO" id="GO:1901135">
    <property type="term" value="P:carbohydrate derivative metabolic process"/>
    <property type="evidence" value="ECO:0007669"/>
    <property type="project" value="InterPro"/>
</dbReference>
<name>A0A5K7Z1K0_9BACT</name>
<keyword evidence="5" id="KW-0862">Zinc</keyword>
<dbReference type="AlphaFoldDB" id="A0A5K7Z1K0"/>
<protein>
    <submittedName>
        <fullName evidence="10">Carbohydrate isomerase KpsF/GutQ family protein</fullName>
    </submittedName>
</protein>
<dbReference type="PROSITE" id="PS51464">
    <property type="entry name" value="SIS"/>
    <property type="match status" value="1"/>
</dbReference>
<dbReference type="EMBL" id="AP021875">
    <property type="protein sequence ID" value="BBO74119.1"/>
    <property type="molecule type" value="Genomic_DNA"/>
</dbReference>
<dbReference type="InterPro" id="IPR001347">
    <property type="entry name" value="SIS_dom"/>
</dbReference>
<dbReference type="RefSeq" id="WP_155303171.1">
    <property type="nucleotide sequence ID" value="NZ_AP021875.1"/>
</dbReference>
<dbReference type="FunFam" id="3.40.50.10490:FF:000011">
    <property type="entry name" value="Arabinose 5-phosphate isomerase"/>
    <property type="match status" value="1"/>
</dbReference>
<dbReference type="PROSITE" id="PS51371">
    <property type="entry name" value="CBS"/>
    <property type="match status" value="2"/>
</dbReference>
<dbReference type="InterPro" id="IPR050986">
    <property type="entry name" value="GutQ/KpsF_isomerases"/>
</dbReference>
<feature type="site" description="Catalytically relevant" evidence="6">
    <location>
        <position position="183"/>
    </location>
</feature>
<evidence type="ECO:0000256" key="7">
    <source>
        <dbReference type="PROSITE-ProRule" id="PRU00703"/>
    </source>
</evidence>
<dbReference type="CDD" id="cd05014">
    <property type="entry name" value="SIS_Kpsf"/>
    <property type="match status" value="1"/>
</dbReference>
<dbReference type="InterPro" id="IPR000644">
    <property type="entry name" value="CBS_dom"/>
</dbReference>
<dbReference type="InterPro" id="IPR046348">
    <property type="entry name" value="SIS_dom_sf"/>
</dbReference>
<feature type="binding site" evidence="5">
    <location>
        <position position="72"/>
    </location>
    <ligand>
        <name>Zn(2+)</name>
        <dbReference type="ChEBI" id="CHEBI:29105"/>
    </ligand>
</feature>
<dbReference type="GO" id="GO:0019146">
    <property type="term" value="F:arabinose-5-phosphate isomerase activity"/>
    <property type="evidence" value="ECO:0007669"/>
    <property type="project" value="UniProtKB-ARBA"/>
</dbReference>
<keyword evidence="11" id="KW-1185">Reference proteome</keyword>
<evidence type="ECO:0000256" key="5">
    <source>
        <dbReference type="PIRSR" id="PIRSR004692-2"/>
    </source>
</evidence>
<dbReference type="SUPFAM" id="SSF53697">
    <property type="entry name" value="SIS domain"/>
    <property type="match status" value="1"/>
</dbReference>
<evidence type="ECO:0000256" key="6">
    <source>
        <dbReference type="PIRSR" id="PIRSR004692-3"/>
    </source>
</evidence>
<dbReference type="OrthoDB" id="9762536at2"/>
<evidence type="ECO:0000259" key="9">
    <source>
        <dbReference type="PROSITE" id="PS51464"/>
    </source>
</evidence>
<feature type="site" description="Catalytically relevant" evidence="6">
    <location>
        <position position="142"/>
    </location>
</feature>
<feature type="domain" description="CBS" evidence="8">
    <location>
        <begin position="200"/>
        <end position="258"/>
    </location>
</feature>
<evidence type="ECO:0000313" key="11">
    <source>
        <dbReference type="Proteomes" id="UP000427769"/>
    </source>
</evidence>
<evidence type="ECO:0000256" key="2">
    <source>
        <dbReference type="ARBA" id="ARBA00022737"/>
    </source>
</evidence>
<evidence type="ECO:0000259" key="8">
    <source>
        <dbReference type="PROSITE" id="PS51371"/>
    </source>
</evidence>
<dbReference type="Gene3D" id="3.40.50.10490">
    <property type="entry name" value="Glucose-6-phosphate isomerase like protein, domain 1"/>
    <property type="match status" value="1"/>
</dbReference>
<dbReference type="GO" id="GO:0005975">
    <property type="term" value="P:carbohydrate metabolic process"/>
    <property type="evidence" value="ECO:0007669"/>
    <property type="project" value="InterPro"/>
</dbReference>
<keyword evidence="5" id="KW-0479">Metal-binding</keyword>
<dbReference type="NCBIfam" id="TIGR00393">
    <property type="entry name" value="kpsF"/>
    <property type="match status" value="1"/>
</dbReference>
<feature type="domain" description="CBS" evidence="8">
    <location>
        <begin position="267"/>
        <end position="327"/>
    </location>
</feature>
<dbReference type="Proteomes" id="UP000427769">
    <property type="component" value="Chromosome"/>
</dbReference>
<dbReference type="PANTHER" id="PTHR42745:SF1">
    <property type="entry name" value="ARABINOSE 5-PHOSPHATE ISOMERASE KDSD"/>
    <property type="match status" value="1"/>
</dbReference>
<dbReference type="Gene3D" id="3.10.580.10">
    <property type="entry name" value="CBS-domain"/>
    <property type="match status" value="1"/>
</dbReference>
<dbReference type="PANTHER" id="PTHR42745">
    <property type="match status" value="1"/>
</dbReference>
<comment type="similarity">
    <text evidence="1 4">Belongs to the SIS family. GutQ/KpsF subfamily.</text>
</comment>
<keyword evidence="10" id="KW-0413">Isomerase</keyword>
<keyword evidence="2" id="KW-0677">Repeat</keyword>
<feature type="domain" description="SIS" evidence="9">
    <location>
        <begin position="31"/>
        <end position="174"/>
    </location>
</feature>
<dbReference type="Pfam" id="PF01380">
    <property type="entry name" value="SIS"/>
    <property type="match status" value="1"/>
</dbReference>
<dbReference type="GO" id="GO:0046872">
    <property type="term" value="F:metal ion binding"/>
    <property type="evidence" value="ECO:0007669"/>
    <property type="project" value="UniProtKB-KW"/>
</dbReference>
<evidence type="ECO:0000256" key="3">
    <source>
        <dbReference type="ARBA" id="ARBA00023122"/>
    </source>
</evidence>
<reference evidence="10 11" key="1">
    <citation type="submission" date="2019-11" db="EMBL/GenBank/DDBJ databases">
        <title>Comparative genomics of hydrocarbon-degrading Desulfosarcina strains.</title>
        <authorList>
            <person name="Watanabe M."/>
            <person name="Kojima H."/>
            <person name="Fukui M."/>
        </authorList>
    </citation>
    <scope>NUCLEOTIDE SEQUENCE [LARGE SCALE GENOMIC DNA]</scope>
    <source>
        <strain evidence="10 11">PP31</strain>
    </source>
</reference>
<dbReference type="GO" id="GO:0097367">
    <property type="term" value="F:carbohydrate derivative binding"/>
    <property type="evidence" value="ECO:0007669"/>
    <property type="project" value="InterPro"/>
</dbReference>
<accession>A0A5K7Z1K0</accession>
<proteinExistence type="inferred from homology"/>
<dbReference type="InterPro" id="IPR035474">
    <property type="entry name" value="SIS_Kpsf"/>
</dbReference>
<dbReference type="PIRSF" id="PIRSF004692">
    <property type="entry name" value="KdsD_KpsF"/>
    <property type="match status" value="1"/>
</dbReference>
<dbReference type="InterPro" id="IPR046342">
    <property type="entry name" value="CBS_dom_sf"/>
</dbReference>
<organism evidence="10 11">
    <name type="scientific">Desulfosarcina widdelii</name>
    <dbReference type="NCBI Taxonomy" id="947919"/>
    <lineage>
        <taxon>Bacteria</taxon>
        <taxon>Pseudomonadati</taxon>
        <taxon>Thermodesulfobacteriota</taxon>
        <taxon>Desulfobacteria</taxon>
        <taxon>Desulfobacterales</taxon>
        <taxon>Desulfosarcinaceae</taxon>
        <taxon>Desulfosarcina</taxon>
    </lineage>
</organism>
<dbReference type="InterPro" id="IPR004800">
    <property type="entry name" value="KdsD/KpsF-type"/>
</dbReference>
<feature type="site" description="Catalytically relevant" evidence="6">
    <location>
        <position position="49"/>
    </location>
</feature>
<sequence length="328" mass="35450">MIIEEARKVLQIEADGIVKLIDRLDKEFEAMVAVILNATGRVIVSGIGKSGIIARKISATLNSTGTRSLFLHPVEAMHGDLGMVSPDDVVLAMSYSGETHELNLMIPTIRNLGCKVIAMTGNRSSTLAKQSDIVIDVGVEKEACPLGLAPTASTTALLAMGDALAVVLINKKHFKTSDFKRFHPGGALGHRLSSQVKDIMMTGKAVPSVPISASMQEAVGEMDRHGLGALIVVDENRRLAGIFTDGDLRRIIARQETVFEQSLSSVMTPSPLHAFSRTPAYDALNIMERHEITVLPIVDGKHRVKGILHLHDILGKGEFTFNGHEPEK</sequence>
<feature type="site" description="Catalytically relevant" evidence="6">
    <location>
        <position position="101"/>
    </location>
</feature>